<feature type="compositionally biased region" description="Low complexity" evidence="1">
    <location>
        <begin position="446"/>
        <end position="462"/>
    </location>
</feature>
<dbReference type="Proteomes" id="UP001500603">
    <property type="component" value="Unassembled WGS sequence"/>
</dbReference>
<evidence type="ECO:0008006" key="4">
    <source>
        <dbReference type="Google" id="ProtNLM"/>
    </source>
</evidence>
<feature type="compositionally biased region" description="Low complexity" evidence="1">
    <location>
        <begin position="419"/>
        <end position="437"/>
    </location>
</feature>
<comment type="caution">
    <text evidence="2">The sequence shown here is derived from an EMBL/GenBank/DDBJ whole genome shotgun (WGS) entry which is preliminary data.</text>
</comment>
<feature type="compositionally biased region" description="Low complexity" evidence="1">
    <location>
        <begin position="358"/>
        <end position="389"/>
    </location>
</feature>
<dbReference type="RefSeq" id="WP_345496201.1">
    <property type="nucleotide sequence ID" value="NZ_BAABJM010000002.1"/>
</dbReference>
<feature type="compositionally biased region" description="Basic and acidic residues" evidence="1">
    <location>
        <begin position="531"/>
        <end position="547"/>
    </location>
</feature>
<keyword evidence="3" id="KW-1185">Reference proteome</keyword>
<organism evidence="2 3">
    <name type="scientific">Nocardia callitridis</name>
    <dbReference type="NCBI Taxonomy" id="648753"/>
    <lineage>
        <taxon>Bacteria</taxon>
        <taxon>Bacillati</taxon>
        <taxon>Actinomycetota</taxon>
        <taxon>Actinomycetes</taxon>
        <taxon>Mycobacteriales</taxon>
        <taxon>Nocardiaceae</taxon>
        <taxon>Nocardia</taxon>
    </lineage>
</organism>
<feature type="region of interest" description="Disordered" evidence="1">
    <location>
        <begin position="331"/>
        <end position="562"/>
    </location>
</feature>
<gene>
    <name evidence="2" type="ORF">GCM10023318_32540</name>
</gene>
<proteinExistence type="predicted"/>
<evidence type="ECO:0000313" key="3">
    <source>
        <dbReference type="Proteomes" id="UP001500603"/>
    </source>
</evidence>
<protein>
    <recommendedName>
        <fullName evidence="4">ESX-1 secretion-associated protein EspB PE domain-containing protein</fullName>
    </recommendedName>
</protein>
<sequence length="562" mass="57711">MGHEANDVNPAKGLAGLGAEGTLKIPPDLGRQGVMLCHDAAAELLAVQSTATAISKLQPFSNLGSGAELASKFSEKGDGLGRILSLHLTILDDLANAFKAAARAYEGAESASKREFYDLEMPTEPGKVEGAPTPPDLSKPLPVQGQHMPDLSGALPPGYTKSPQFAEMNGELDNWMISGETPSAISESQYLQMQFIRPDYVTYVAESWRFIGKGLTKAFGQIQQGMSGFEGQWDGYAKKRAVDASQKYGAMTQSLGYDVEWIARNLDDTAGWLGSTRQQITTAALQSSAPVLLPTAVTDTRPKYYPIIEGTYNPGLESAALGIPVLHAPDSPVAPNAPGNGRPGAPGNGSPGNGSPGSGALSNGAAQALSRQAQQAQLAQANATAQRAAEQARDSAGDPNVSQQDPTGPNSQGGQDNSAQQALQGAQQALQAAQHAGMPSPPSTVPASLTPSAAKLAAKSPGAPGPGPGLGTTGAQPEGPKPLPDTTKSALFPRASVNGPAGAMQSGLAATSQTPGPAGAPGQGGGQQQQNKEHKAMRELRSAKNFDEAIGDPQVVSSPVVE</sequence>
<evidence type="ECO:0000256" key="1">
    <source>
        <dbReference type="SAM" id="MobiDB-lite"/>
    </source>
</evidence>
<reference evidence="3" key="1">
    <citation type="journal article" date="2019" name="Int. J. Syst. Evol. Microbiol.">
        <title>The Global Catalogue of Microorganisms (GCM) 10K type strain sequencing project: providing services to taxonomists for standard genome sequencing and annotation.</title>
        <authorList>
            <consortium name="The Broad Institute Genomics Platform"/>
            <consortium name="The Broad Institute Genome Sequencing Center for Infectious Disease"/>
            <person name="Wu L."/>
            <person name="Ma J."/>
        </authorList>
    </citation>
    <scope>NUCLEOTIDE SEQUENCE [LARGE SCALE GENOMIC DNA]</scope>
    <source>
        <strain evidence="3">JCM 18298</strain>
    </source>
</reference>
<accession>A0ABP9KC76</accession>
<feature type="compositionally biased region" description="Gly residues" evidence="1">
    <location>
        <begin position="341"/>
        <end position="357"/>
    </location>
</feature>
<feature type="compositionally biased region" description="Polar residues" evidence="1">
    <location>
        <begin position="400"/>
        <end position="418"/>
    </location>
</feature>
<name>A0ABP9KC76_9NOCA</name>
<dbReference type="EMBL" id="BAABJM010000002">
    <property type="protein sequence ID" value="GAA5055869.1"/>
    <property type="molecule type" value="Genomic_DNA"/>
</dbReference>
<evidence type="ECO:0000313" key="2">
    <source>
        <dbReference type="EMBL" id="GAA5055869.1"/>
    </source>
</evidence>